<protein>
    <submittedName>
        <fullName evidence="9">Carbohydrate ABC transporter permease</fullName>
    </submittedName>
</protein>
<feature type="domain" description="ABC transmembrane type-1" evidence="8">
    <location>
        <begin position="71"/>
        <end position="276"/>
    </location>
</feature>
<evidence type="ECO:0000256" key="6">
    <source>
        <dbReference type="ARBA" id="ARBA00023136"/>
    </source>
</evidence>
<sequence>MSRGDKMVTIVFGTVITLFSVACLMPFILVVIASFTDEATLVREGYRFIPSQWSIEAYKAIFRSDTIPRAYAISIFVTVVGTVMSLIITAMGAYTLSCTQVKYRNKIAFFFYFTMLFNGGMVPTYILISKYLNLRDSIWVYIIPALLNPWNMFMLRNFFNDIPEALKESARLEGAHEWLILFRIILPLSLPALATIGLFYALNYWNAWMEAMLYIDDEKLYTLQYIIMKIIRNINSATQIAGEGAAAGTVVPPSYTIRLATAIVTIGPIVFLYPFLQKYFVGGLKVGGVKG</sequence>
<evidence type="ECO:0000256" key="3">
    <source>
        <dbReference type="ARBA" id="ARBA00022475"/>
    </source>
</evidence>
<accession>A0A9D1JY99</accession>
<dbReference type="InterPro" id="IPR035906">
    <property type="entry name" value="MetI-like_sf"/>
</dbReference>
<reference evidence="9" key="1">
    <citation type="submission" date="2020-10" db="EMBL/GenBank/DDBJ databases">
        <authorList>
            <person name="Gilroy R."/>
        </authorList>
    </citation>
    <scope>NUCLEOTIDE SEQUENCE</scope>
    <source>
        <strain evidence="9">CHK199-13235</strain>
    </source>
</reference>
<feature type="transmembrane region" description="Helical" evidence="7">
    <location>
        <begin position="71"/>
        <end position="95"/>
    </location>
</feature>
<dbReference type="SUPFAM" id="SSF161098">
    <property type="entry name" value="MetI-like"/>
    <property type="match status" value="1"/>
</dbReference>
<evidence type="ECO:0000313" key="10">
    <source>
        <dbReference type="Proteomes" id="UP000824002"/>
    </source>
</evidence>
<feature type="transmembrane region" description="Helical" evidence="7">
    <location>
        <begin position="180"/>
        <end position="202"/>
    </location>
</feature>
<dbReference type="CDD" id="cd06261">
    <property type="entry name" value="TM_PBP2"/>
    <property type="match status" value="1"/>
</dbReference>
<feature type="transmembrane region" description="Helical" evidence="7">
    <location>
        <begin position="107"/>
        <end position="126"/>
    </location>
</feature>
<name>A0A9D1JY99_9FIRM</name>
<comment type="subcellular location">
    <subcellularLocation>
        <location evidence="1">Cell membrane</location>
        <topology evidence="1">Multi-pass membrane protein</topology>
    </subcellularLocation>
</comment>
<keyword evidence="4 7" id="KW-0812">Transmembrane</keyword>
<gene>
    <name evidence="9" type="ORF">IAB51_00800</name>
</gene>
<evidence type="ECO:0000256" key="1">
    <source>
        <dbReference type="ARBA" id="ARBA00004651"/>
    </source>
</evidence>
<proteinExistence type="predicted"/>
<keyword evidence="2" id="KW-0813">Transport</keyword>
<reference evidence="9" key="2">
    <citation type="journal article" date="2021" name="PeerJ">
        <title>Extensive microbial diversity within the chicken gut microbiome revealed by metagenomics and culture.</title>
        <authorList>
            <person name="Gilroy R."/>
            <person name="Ravi A."/>
            <person name="Getino M."/>
            <person name="Pursley I."/>
            <person name="Horton D.L."/>
            <person name="Alikhan N.F."/>
            <person name="Baker D."/>
            <person name="Gharbi K."/>
            <person name="Hall N."/>
            <person name="Watson M."/>
            <person name="Adriaenssens E.M."/>
            <person name="Foster-Nyarko E."/>
            <person name="Jarju S."/>
            <person name="Secka A."/>
            <person name="Antonio M."/>
            <person name="Oren A."/>
            <person name="Chaudhuri R.R."/>
            <person name="La Ragione R."/>
            <person name="Hildebrand F."/>
            <person name="Pallen M.J."/>
        </authorList>
    </citation>
    <scope>NUCLEOTIDE SEQUENCE</scope>
    <source>
        <strain evidence="9">CHK199-13235</strain>
    </source>
</reference>
<dbReference type="Proteomes" id="UP000824002">
    <property type="component" value="Unassembled WGS sequence"/>
</dbReference>
<dbReference type="PROSITE" id="PS50928">
    <property type="entry name" value="ABC_TM1"/>
    <property type="match status" value="1"/>
</dbReference>
<feature type="transmembrane region" description="Helical" evidence="7">
    <location>
        <begin position="255"/>
        <end position="276"/>
    </location>
</feature>
<keyword evidence="5 7" id="KW-1133">Transmembrane helix</keyword>
<feature type="transmembrane region" description="Helical" evidence="7">
    <location>
        <begin position="7"/>
        <end position="35"/>
    </location>
</feature>
<dbReference type="GO" id="GO:0005886">
    <property type="term" value="C:plasma membrane"/>
    <property type="evidence" value="ECO:0007669"/>
    <property type="project" value="UniProtKB-SubCell"/>
</dbReference>
<dbReference type="EMBL" id="DVJP01000010">
    <property type="protein sequence ID" value="HIS75324.1"/>
    <property type="molecule type" value="Genomic_DNA"/>
</dbReference>
<evidence type="ECO:0000259" key="8">
    <source>
        <dbReference type="PROSITE" id="PS50928"/>
    </source>
</evidence>
<organism evidence="9 10">
    <name type="scientific">Candidatus Merdivicinus excrementipullorum</name>
    <dbReference type="NCBI Taxonomy" id="2840867"/>
    <lineage>
        <taxon>Bacteria</taxon>
        <taxon>Bacillati</taxon>
        <taxon>Bacillota</taxon>
        <taxon>Clostridia</taxon>
        <taxon>Eubacteriales</taxon>
        <taxon>Oscillospiraceae</taxon>
        <taxon>Oscillospiraceae incertae sedis</taxon>
        <taxon>Candidatus Merdivicinus</taxon>
    </lineage>
</organism>
<dbReference type="GO" id="GO:0055085">
    <property type="term" value="P:transmembrane transport"/>
    <property type="evidence" value="ECO:0007669"/>
    <property type="project" value="InterPro"/>
</dbReference>
<evidence type="ECO:0000256" key="4">
    <source>
        <dbReference type="ARBA" id="ARBA00022692"/>
    </source>
</evidence>
<evidence type="ECO:0000313" key="9">
    <source>
        <dbReference type="EMBL" id="HIS75324.1"/>
    </source>
</evidence>
<feature type="transmembrane region" description="Helical" evidence="7">
    <location>
        <begin position="138"/>
        <end position="159"/>
    </location>
</feature>
<dbReference type="InterPro" id="IPR000515">
    <property type="entry name" value="MetI-like"/>
</dbReference>
<dbReference type="AlphaFoldDB" id="A0A9D1JY99"/>
<dbReference type="PROSITE" id="PS51257">
    <property type="entry name" value="PROKAR_LIPOPROTEIN"/>
    <property type="match status" value="1"/>
</dbReference>
<comment type="caution">
    <text evidence="9">The sequence shown here is derived from an EMBL/GenBank/DDBJ whole genome shotgun (WGS) entry which is preliminary data.</text>
</comment>
<evidence type="ECO:0000256" key="5">
    <source>
        <dbReference type="ARBA" id="ARBA00022989"/>
    </source>
</evidence>
<dbReference type="PANTHER" id="PTHR43744:SF9">
    <property type="entry name" value="POLYGALACTURONAN_RHAMNOGALACTURONAN TRANSPORT SYSTEM PERMEASE PROTEIN YTCP"/>
    <property type="match status" value="1"/>
</dbReference>
<keyword evidence="3" id="KW-1003">Cell membrane</keyword>
<dbReference type="Gene3D" id="1.10.3720.10">
    <property type="entry name" value="MetI-like"/>
    <property type="match status" value="1"/>
</dbReference>
<evidence type="ECO:0000256" key="7">
    <source>
        <dbReference type="SAM" id="Phobius"/>
    </source>
</evidence>
<evidence type="ECO:0000256" key="2">
    <source>
        <dbReference type="ARBA" id="ARBA00022448"/>
    </source>
</evidence>
<keyword evidence="6 7" id="KW-0472">Membrane</keyword>
<dbReference type="PANTHER" id="PTHR43744">
    <property type="entry name" value="ABC TRANSPORTER PERMEASE PROTEIN MG189-RELATED-RELATED"/>
    <property type="match status" value="1"/>
</dbReference>